<dbReference type="Pfam" id="PF08551">
    <property type="entry name" value="DUF1751"/>
    <property type="match status" value="1"/>
</dbReference>
<feature type="transmembrane region" description="Helical" evidence="6">
    <location>
        <begin position="141"/>
        <end position="157"/>
    </location>
</feature>
<evidence type="ECO:0000256" key="2">
    <source>
        <dbReference type="ARBA" id="ARBA00022692"/>
    </source>
</evidence>
<dbReference type="SUPFAM" id="SSF144091">
    <property type="entry name" value="Rhomboid-like"/>
    <property type="match status" value="1"/>
</dbReference>
<dbReference type="PANTHER" id="PTHR13377:SF3">
    <property type="entry name" value="TRANSMEMBRANE PROTEIN 115"/>
    <property type="match status" value="1"/>
</dbReference>
<keyword evidence="2 6" id="KW-0812">Transmembrane</keyword>
<feature type="region of interest" description="Disordered" evidence="5">
    <location>
        <begin position="319"/>
        <end position="372"/>
    </location>
</feature>
<dbReference type="GO" id="GO:0016020">
    <property type="term" value="C:membrane"/>
    <property type="evidence" value="ECO:0007669"/>
    <property type="project" value="UniProtKB-SubCell"/>
</dbReference>
<evidence type="ECO:0000256" key="3">
    <source>
        <dbReference type="ARBA" id="ARBA00022989"/>
    </source>
</evidence>
<proteinExistence type="predicted"/>
<gene>
    <name evidence="7" type="ORF">BJ212DRAFT_1433325</name>
</gene>
<evidence type="ECO:0000256" key="6">
    <source>
        <dbReference type="SAM" id="Phobius"/>
    </source>
</evidence>
<feature type="transmembrane region" description="Helical" evidence="6">
    <location>
        <begin position="103"/>
        <end position="121"/>
    </location>
</feature>
<sequence length="372" mass="40936">MAILSTPLQYIKSVPPVTRFFTAATLASSTLYLWIRWTTGPTPVAYLTLVPGTSLFFPWTFVTSALVEISVIEASILIISLLVIPASLAYFERLWGTVETLKFIIVCVTGPNIIGCAFNWIEFAVTRNAELFLYGMEYHGQMALFISLLVSFTQVIPEHQVQVLGFIKARVKRLPMAYLTFSTIMTLLGFQSPYILIQFGWFVSWIYLRFYKRSVSDSLGGVVSYGDRSETFALTSWFPPFLHTPLSMLGSTVYKLATRFHLLPTSVPHDIESGGYSQVPGGARAEAERRRSVISSIVQSTVLTLTSRALALKALDQRLANSSSGSPTQSGISQAQSSRPSPAAPAPAQNERKSSSVEMDVADTSGSDDGRR</sequence>
<feature type="transmembrane region" description="Helical" evidence="6">
    <location>
        <begin position="178"/>
        <end position="208"/>
    </location>
</feature>
<dbReference type="PANTHER" id="PTHR13377">
    <property type="entry name" value="PLACENTAL PROTEIN 6"/>
    <property type="match status" value="1"/>
</dbReference>
<dbReference type="InterPro" id="IPR035952">
    <property type="entry name" value="Rhomboid-like_sf"/>
</dbReference>
<feature type="compositionally biased region" description="Low complexity" evidence="5">
    <location>
        <begin position="322"/>
        <end position="349"/>
    </location>
</feature>
<dbReference type="RefSeq" id="XP_041191169.1">
    <property type="nucleotide sequence ID" value="XM_041337712.1"/>
</dbReference>
<dbReference type="GeneID" id="64631728"/>
<dbReference type="EMBL" id="JABBWG010000024">
    <property type="protein sequence ID" value="KAG1813295.1"/>
    <property type="molecule type" value="Genomic_DNA"/>
</dbReference>
<keyword evidence="3 6" id="KW-1133">Transmembrane helix</keyword>
<feature type="transmembrane region" description="Helical" evidence="6">
    <location>
        <begin position="44"/>
        <end position="62"/>
    </location>
</feature>
<reference evidence="7" key="1">
    <citation type="journal article" date="2020" name="New Phytol.">
        <title>Comparative genomics reveals dynamic genome evolution in host specialist ectomycorrhizal fungi.</title>
        <authorList>
            <person name="Lofgren L.A."/>
            <person name="Nguyen N.H."/>
            <person name="Vilgalys R."/>
            <person name="Ruytinx J."/>
            <person name="Liao H.L."/>
            <person name="Branco S."/>
            <person name="Kuo A."/>
            <person name="LaButti K."/>
            <person name="Lipzen A."/>
            <person name="Andreopoulos W."/>
            <person name="Pangilinan J."/>
            <person name="Riley R."/>
            <person name="Hundley H."/>
            <person name="Na H."/>
            <person name="Barry K."/>
            <person name="Grigoriev I.V."/>
            <person name="Stajich J.E."/>
            <person name="Kennedy P.G."/>
        </authorList>
    </citation>
    <scope>NUCLEOTIDE SEQUENCE</scope>
    <source>
        <strain evidence="7">MN1</strain>
    </source>
</reference>
<dbReference type="SMART" id="SM01160">
    <property type="entry name" value="DUF1751"/>
    <property type="match status" value="1"/>
</dbReference>
<evidence type="ECO:0000256" key="1">
    <source>
        <dbReference type="ARBA" id="ARBA00004141"/>
    </source>
</evidence>
<comment type="caution">
    <text evidence="7">The sequence shown here is derived from an EMBL/GenBank/DDBJ whole genome shotgun (WGS) entry which is preliminary data.</text>
</comment>
<feature type="transmembrane region" description="Helical" evidence="6">
    <location>
        <begin position="20"/>
        <end position="37"/>
    </location>
</feature>
<keyword evidence="4 6" id="KW-0472">Membrane</keyword>
<keyword evidence="8" id="KW-1185">Reference proteome</keyword>
<evidence type="ECO:0000313" key="8">
    <source>
        <dbReference type="Proteomes" id="UP000807769"/>
    </source>
</evidence>
<dbReference type="AlphaFoldDB" id="A0A9P7JBV7"/>
<evidence type="ECO:0000256" key="5">
    <source>
        <dbReference type="SAM" id="MobiDB-lite"/>
    </source>
</evidence>
<dbReference type="OrthoDB" id="73612at2759"/>
<evidence type="ECO:0000256" key="4">
    <source>
        <dbReference type="ARBA" id="ARBA00023136"/>
    </source>
</evidence>
<evidence type="ECO:0000313" key="7">
    <source>
        <dbReference type="EMBL" id="KAG1813295.1"/>
    </source>
</evidence>
<dbReference type="GO" id="GO:0005794">
    <property type="term" value="C:Golgi apparatus"/>
    <property type="evidence" value="ECO:0007669"/>
    <property type="project" value="TreeGrafter"/>
</dbReference>
<dbReference type="Proteomes" id="UP000807769">
    <property type="component" value="Unassembled WGS sequence"/>
</dbReference>
<dbReference type="GO" id="GO:0006890">
    <property type="term" value="P:retrograde vesicle-mediated transport, Golgi to endoplasmic reticulum"/>
    <property type="evidence" value="ECO:0007669"/>
    <property type="project" value="InterPro"/>
</dbReference>
<accession>A0A9P7JBV7</accession>
<name>A0A9P7JBV7_9AGAM</name>
<comment type="subcellular location">
    <subcellularLocation>
        <location evidence="1">Membrane</location>
        <topology evidence="1">Multi-pass membrane protein</topology>
    </subcellularLocation>
</comment>
<dbReference type="InterPro" id="IPR013861">
    <property type="entry name" value="TMEM115/Pdh1/Rbl19"/>
</dbReference>
<protein>
    <submittedName>
        <fullName evidence="7">Eukaryotic integral membrane protein-domain-containing protein</fullName>
    </submittedName>
</protein>
<organism evidence="7 8">
    <name type="scientific">Suillus subaureus</name>
    <dbReference type="NCBI Taxonomy" id="48587"/>
    <lineage>
        <taxon>Eukaryota</taxon>
        <taxon>Fungi</taxon>
        <taxon>Dikarya</taxon>
        <taxon>Basidiomycota</taxon>
        <taxon>Agaricomycotina</taxon>
        <taxon>Agaricomycetes</taxon>
        <taxon>Agaricomycetidae</taxon>
        <taxon>Boletales</taxon>
        <taxon>Suillineae</taxon>
        <taxon>Suillaceae</taxon>
        <taxon>Suillus</taxon>
    </lineage>
</organism>
<feature type="transmembrane region" description="Helical" evidence="6">
    <location>
        <begin position="74"/>
        <end position="91"/>
    </location>
</feature>